<name>A0A088E3U3_9CREN</name>
<gene>
    <name evidence="1" type="ORF">HA72_0835</name>
</gene>
<evidence type="ECO:0000313" key="2">
    <source>
        <dbReference type="Proteomes" id="UP000029084"/>
    </source>
</evidence>
<organism evidence="1 2">
    <name type="scientific">Metallosphaera sedula</name>
    <dbReference type="NCBI Taxonomy" id="43687"/>
    <lineage>
        <taxon>Archaea</taxon>
        <taxon>Thermoproteota</taxon>
        <taxon>Thermoprotei</taxon>
        <taxon>Sulfolobales</taxon>
        <taxon>Sulfolobaceae</taxon>
        <taxon>Metallosphaera</taxon>
    </lineage>
</organism>
<evidence type="ECO:0000313" key="1">
    <source>
        <dbReference type="EMBL" id="AIM26996.1"/>
    </source>
</evidence>
<sequence>MNKAFFVDTNILVSWLYYRGSRSHNLINEVVSCINKGGGRPKVLEDTVEELATITSDAYLMAGIILKERLKPDWDVSGLSKRAGILEEILVKYDEIYEETYDRLSKNLKKARIYKKLISGHEMQHNTF</sequence>
<dbReference type="Proteomes" id="UP000029084">
    <property type="component" value="Chromosome"/>
</dbReference>
<reference evidence="1 2" key="1">
    <citation type="journal article" date="2014" name="J. Bacteriol.">
        <title>Role of an Archaeal PitA Transporter in the Copper and Arsenic Resistance of Metallosphaera sedula, an Extreme Thermoacidophile.</title>
        <authorList>
            <person name="McCarthy S."/>
            <person name="Ai C."/>
            <person name="Wheaton G."/>
            <person name="Tevatia R."/>
            <person name="Eckrich V."/>
            <person name="Kelly R."/>
            <person name="Blum P."/>
        </authorList>
    </citation>
    <scope>NUCLEOTIDE SEQUENCE [LARGE SCALE GENOMIC DNA]</scope>
    <source>
        <strain evidence="1 2">CuR1</strain>
    </source>
</reference>
<accession>A0A088E3U3</accession>
<dbReference type="AlphaFoldDB" id="A0A088E3U3"/>
<proteinExistence type="predicted"/>
<evidence type="ECO:0008006" key="3">
    <source>
        <dbReference type="Google" id="ProtNLM"/>
    </source>
</evidence>
<protein>
    <recommendedName>
        <fullName evidence="3">PIN domain-containing protein</fullName>
    </recommendedName>
</protein>
<dbReference type="EMBL" id="CP008822">
    <property type="protein sequence ID" value="AIM26996.1"/>
    <property type="molecule type" value="Genomic_DNA"/>
</dbReference>